<evidence type="ECO:0000256" key="10">
    <source>
        <dbReference type="ARBA" id="ARBA00023012"/>
    </source>
</evidence>
<comment type="subcellular location">
    <subcellularLocation>
        <location evidence="2">Cell membrane</location>
        <topology evidence="2">Multi-pass membrane protein</topology>
    </subcellularLocation>
</comment>
<dbReference type="PROSITE" id="PS50109">
    <property type="entry name" value="HIS_KIN"/>
    <property type="match status" value="1"/>
</dbReference>
<evidence type="ECO:0000256" key="8">
    <source>
        <dbReference type="ARBA" id="ARBA00022840"/>
    </source>
</evidence>
<dbReference type="CDD" id="cd17546">
    <property type="entry name" value="REC_hyHK_CKI1_RcsC-like"/>
    <property type="match status" value="1"/>
</dbReference>
<evidence type="ECO:0000256" key="9">
    <source>
        <dbReference type="ARBA" id="ARBA00022989"/>
    </source>
</evidence>
<dbReference type="Gene3D" id="3.40.190.10">
    <property type="entry name" value="Periplasmic binding protein-like II"/>
    <property type="match status" value="2"/>
</dbReference>
<evidence type="ECO:0000256" key="5">
    <source>
        <dbReference type="ARBA" id="ARBA00022553"/>
    </source>
</evidence>
<comment type="caution">
    <text evidence="19">The sequence shown here is derived from an EMBL/GenBank/DDBJ whole genome shotgun (WGS) entry which is preliminary data.</text>
</comment>
<dbReference type="Pfam" id="PF01627">
    <property type="entry name" value="Hpt"/>
    <property type="match status" value="1"/>
</dbReference>
<name>A0ABS9QYM5_9GAMM</name>
<feature type="domain" description="HPt" evidence="18">
    <location>
        <begin position="1467"/>
        <end position="1563"/>
    </location>
</feature>
<dbReference type="Gene3D" id="1.10.287.130">
    <property type="match status" value="1"/>
</dbReference>
<dbReference type="Pfam" id="PF02518">
    <property type="entry name" value="HATPase_c"/>
    <property type="match status" value="1"/>
</dbReference>
<dbReference type="PROSITE" id="PS50112">
    <property type="entry name" value="PAS"/>
    <property type="match status" value="1"/>
</dbReference>
<dbReference type="SMART" id="SM00388">
    <property type="entry name" value="HisKA"/>
    <property type="match status" value="1"/>
</dbReference>
<evidence type="ECO:0000259" key="16">
    <source>
        <dbReference type="PROSITE" id="PS50110"/>
    </source>
</evidence>
<dbReference type="InterPro" id="IPR001789">
    <property type="entry name" value="Sig_transdc_resp-reg_receiver"/>
</dbReference>
<feature type="domain" description="Histidine kinase" evidence="15">
    <location>
        <begin position="936"/>
        <end position="1157"/>
    </location>
</feature>
<dbReference type="EMBL" id="JACSDI010000014">
    <property type="protein sequence ID" value="MCG9965442.1"/>
    <property type="molecule type" value="Genomic_DNA"/>
</dbReference>
<comment type="catalytic activity">
    <reaction evidence="1">
        <text>ATP + protein L-histidine = ADP + protein N-phospho-L-histidine.</text>
        <dbReference type="EC" id="2.7.13.3"/>
    </reaction>
</comment>
<evidence type="ECO:0000313" key="20">
    <source>
        <dbReference type="Proteomes" id="UP000829384"/>
    </source>
</evidence>
<dbReference type="InterPro" id="IPR001638">
    <property type="entry name" value="Solute-binding_3/MltF_N"/>
</dbReference>
<dbReference type="InterPro" id="IPR003594">
    <property type="entry name" value="HATPase_dom"/>
</dbReference>
<dbReference type="SUPFAM" id="SSF53850">
    <property type="entry name" value="Periplasmic binding protein-like II"/>
    <property type="match status" value="1"/>
</dbReference>
<dbReference type="InterPro" id="IPR003661">
    <property type="entry name" value="HisK_dim/P_dom"/>
</dbReference>
<dbReference type="Pfam" id="PF00512">
    <property type="entry name" value="HisKA"/>
    <property type="match status" value="1"/>
</dbReference>
<dbReference type="SMART" id="SM00073">
    <property type="entry name" value="HPT"/>
    <property type="match status" value="1"/>
</dbReference>
<evidence type="ECO:0000256" key="2">
    <source>
        <dbReference type="ARBA" id="ARBA00004651"/>
    </source>
</evidence>
<dbReference type="CDD" id="cd01007">
    <property type="entry name" value="PBP2_BvgS_HisK_like"/>
    <property type="match status" value="1"/>
</dbReference>
<dbReference type="Gene3D" id="3.30.450.20">
    <property type="entry name" value="PAS domain"/>
    <property type="match status" value="2"/>
</dbReference>
<keyword evidence="6" id="KW-0812">Transmembrane</keyword>
<keyword evidence="4" id="KW-1003">Cell membrane</keyword>
<keyword evidence="8" id="KW-0067">ATP-binding</keyword>
<dbReference type="CDD" id="cd00088">
    <property type="entry name" value="HPT"/>
    <property type="match status" value="1"/>
</dbReference>
<feature type="chain" id="PRO_5047055553" description="histidine kinase" evidence="14">
    <location>
        <begin position="33"/>
        <end position="1657"/>
    </location>
</feature>
<dbReference type="InterPro" id="IPR005467">
    <property type="entry name" value="His_kinase_dom"/>
</dbReference>
<feature type="domain" description="Response regulatory" evidence="16">
    <location>
        <begin position="1312"/>
        <end position="1428"/>
    </location>
</feature>
<evidence type="ECO:0000259" key="18">
    <source>
        <dbReference type="PROSITE" id="PS50894"/>
    </source>
</evidence>
<dbReference type="InterPro" id="IPR035965">
    <property type="entry name" value="PAS-like_dom_sf"/>
</dbReference>
<dbReference type="InterPro" id="IPR025997">
    <property type="entry name" value="SBP_2_dom"/>
</dbReference>
<dbReference type="PANTHER" id="PTHR45339:SF1">
    <property type="entry name" value="HYBRID SIGNAL TRANSDUCTION HISTIDINE KINASE J"/>
    <property type="match status" value="1"/>
</dbReference>
<dbReference type="Pfam" id="PF13407">
    <property type="entry name" value="Peripla_BP_4"/>
    <property type="match status" value="1"/>
</dbReference>
<protein>
    <recommendedName>
        <fullName evidence="3">histidine kinase</fullName>
        <ecNumber evidence="3">2.7.13.3</ecNumber>
    </recommendedName>
</protein>
<dbReference type="SUPFAM" id="SSF53822">
    <property type="entry name" value="Periplasmic binding protein-like I"/>
    <property type="match status" value="1"/>
</dbReference>
<evidence type="ECO:0000256" key="11">
    <source>
        <dbReference type="ARBA" id="ARBA00023136"/>
    </source>
</evidence>
<reference evidence="19 20" key="1">
    <citation type="submission" date="2020-08" db="EMBL/GenBank/DDBJ databases">
        <title>Whole genome sequence of Shewanella sp strain PS-2.</title>
        <authorList>
            <person name="Das S.K."/>
        </authorList>
    </citation>
    <scope>NUCLEOTIDE SEQUENCE [LARGE SCALE GENOMIC DNA]</scope>
    <source>
        <strain evidence="19 20">PS-2</strain>
    </source>
</reference>
<dbReference type="PRINTS" id="PR00344">
    <property type="entry name" value="BCTRLSENSOR"/>
</dbReference>
<evidence type="ECO:0000256" key="3">
    <source>
        <dbReference type="ARBA" id="ARBA00012438"/>
    </source>
</evidence>
<dbReference type="Pfam" id="PF00497">
    <property type="entry name" value="SBP_bac_3"/>
    <property type="match status" value="1"/>
</dbReference>
<keyword evidence="7" id="KW-0547">Nucleotide-binding</keyword>
<feature type="signal peptide" evidence="14">
    <location>
        <begin position="1"/>
        <end position="32"/>
    </location>
</feature>
<dbReference type="InterPro" id="IPR011006">
    <property type="entry name" value="CheY-like_superfamily"/>
</dbReference>
<dbReference type="SUPFAM" id="SSF47226">
    <property type="entry name" value="Histidine-containing phosphotransfer domain, HPT domain"/>
    <property type="match status" value="1"/>
</dbReference>
<dbReference type="CDD" id="cd00082">
    <property type="entry name" value="HisKA"/>
    <property type="match status" value="1"/>
</dbReference>
<dbReference type="Pfam" id="PF13426">
    <property type="entry name" value="PAS_9"/>
    <property type="match status" value="1"/>
</dbReference>
<keyword evidence="5 13" id="KW-0597">Phosphoprotein</keyword>
<keyword evidence="14" id="KW-0732">Signal</keyword>
<evidence type="ECO:0000256" key="14">
    <source>
        <dbReference type="SAM" id="SignalP"/>
    </source>
</evidence>
<dbReference type="SUPFAM" id="SSF52172">
    <property type="entry name" value="CheY-like"/>
    <property type="match status" value="1"/>
</dbReference>
<dbReference type="SMART" id="SM00062">
    <property type="entry name" value="PBPb"/>
    <property type="match status" value="1"/>
</dbReference>
<evidence type="ECO:0000259" key="17">
    <source>
        <dbReference type="PROSITE" id="PS50112"/>
    </source>
</evidence>
<dbReference type="InterPro" id="IPR028082">
    <property type="entry name" value="Peripla_BP_I"/>
</dbReference>
<dbReference type="SMART" id="SM00091">
    <property type="entry name" value="PAS"/>
    <property type="match status" value="2"/>
</dbReference>
<dbReference type="Gene3D" id="3.40.50.2300">
    <property type="match status" value="3"/>
</dbReference>
<dbReference type="InterPro" id="IPR004358">
    <property type="entry name" value="Sig_transdc_His_kin-like_C"/>
</dbReference>
<dbReference type="InterPro" id="IPR036097">
    <property type="entry name" value="HisK_dim/P_sf"/>
</dbReference>
<evidence type="ECO:0000259" key="15">
    <source>
        <dbReference type="PROSITE" id="PS50109"/>
    </source>
</evidence>
<sequence length="1657" mass="184476">MARLSSTIISKVIHCGLLVLLSIGLSSYPAQARDVATESTRNAPSQSTPVQKLSQSYRVSMILEANRPFWNQIAKFAQIAATDLNIQLEVVYGDGTPETLIALGHEALKKDISGIILAPPVGRGEALLAEANQKNIPVVTINSSFKQASLSLRTQNPNWIGRVAVSNDNLGQALLEKMLEAENTAKQMDILLIAGNPNDLEVQERVAELNHVIKNQFAHARLKVAYTDWSAAEAKEAYLKAIEQDPEINTVITMNASMALSVANQAKLDKWRPMPQIGSLKWNQQLAQGIKEGSISAGVGGVEFQGAFGLVLLFDYLNGVDIRSQGAEFLILPLIITPKNYNEYYELLDFDSFQPDFSRVSLALNRSLLAVDFRLGSLVPNMDVHRFMSTLTVEERAFINRHPVIKVGVDPHSAPIDFIDETGLHRGMMADYLAEINRYVPLVFEIHNEGSWLNALGGFKQQKVDMLSLASAIPGRESWMWFTDALEQYPPVIVSRFDHTFANGLEDLAGKKVSVVAGDVTQIQLIEEHPEIVLVSFNHIEQALAAVNKHEVDAAFVNFPSAAYLLKTPKFNRLHIAAASDYRFGISMGIRKDWPELQSILNKALAQIPQDKVREIQNRWVNVQYDLGIKKQQVIDWGTRIAVAVLLIVLLFSLRYRRLNKEIKQHIYSEEQLNLNTNKFQALFDSAVDACVITNQDGVIVEANNTLLSLFKYDREELIGQKALIYYPHDDIDKEVIYKQHLQSVLTCGELKFETEFITSTGELVAVKVTLKRIELNGGLFILGSFHDLAERKLMNALLERERDLLKHVLGKSPVGVWICVEGISCYVNEQITEMTGLQVGHSVFSIFAQPEDYRCHISELDLNQDSTVFETQLYDREGRCRDVLLTAYHTIQDGQNANLCWAMDITDTKLIRDELAIAKEAAEAANRAKSDFLANMSHEIRTPMNAILGMSYLVLQTELSSKQRDYVGKVHQSAGSLLGILNDILDFSKIEAEKMDIECTVFDLDDVLSNLANVINFKVEEKNMTFIFDLPTDLPRYFYGDGLRLGQILINYCNNAVKFSHQEGSVVLGCKARQLDEQLELIFCVEDFGIGIPEQKLGLLFGSFEQVDASTSREYGGTGLGLAICKRLAHLMGGEVWCESEFGGGSRFYLKLTLDVADSADPKSLFNALEGESVRLVGLHPRLETLLTLHGQSINMQVEVANVAEVIAELEHDEARKLVICDYSVFTPALLKALTVNERSKMLLIGCLSEQDEVRQLIDNNEQVSSQTKPLTPTAIGNALLSLLGHNTENGPLAQHEHSLHTLKTQLAGAEVLLVEDNQINQELAVELLRQAGVSVTVANHGLEAVELVEQQYFDCVLMDCQMPILDGYEATRRIRASAQFASLPILAMTANAMSGDIEKALAAGMNDQITKPVHVKDLYSVMARWIAPKNRKPLPLNQKKFSSNVVIPQIDGLNTHCGLSLSDHNESLYCHLLGLFVHSGRTLLEQSQQAWKNEDVSELKHCLHTLKGVAANIGATEISQAAGELEQLCQQKTYCFTEEVGDQLLTLQTKLQRVVKGLELWHQQLNINKGDADISDDGLSALLLQLEQSLEQYNTDALELVDKLTHAPQLQPHTSLLKQLKIDVELFDFEQASERLQGLNDAQQASMIVRNSVCN</sequence>
<feature type="modified residue" description="Phosphohistidine" evidence="12">
    <location>
        <position position="1506"/>
    </location>
</feature>
<dbReference type="PROSITE" id="PS50110">
    <property type="entry name" value="RESPONSE_REGULATORY"/>
    <property type="match status" value="1"/>
</dbReference>
<dbReference type="EC" id="2.7.13.3" evidence="3"/>
<dbReference type="PROSITE" id="PS50894">
    <property type="entry name" value="HPT"/>
    <property type="match status" value="1"/>
</dbReference>
<evidence type="ECO:0000313" key="19">
    <source>
        <dbReference type="EMBL" id="MCG9965442.1"/>
    </source>
</evidence>
<evidence type="ECO:0000256" key="13">
    <source>
        <dbReference type="PROSITE-ProRule" id="PRU00169"/>
    </source>
</evidence>
<dbReference type="NCBIfam" id="TIGR00229">
    <property type="entry name" value="sensory_box"/>
    <property type="match status" value="1"/>
</dbReference>
<keyword evidence="10" id="KW-0902">Two-component regulatory system</keyword>
<evidence type="ECO:0000256" key="4">
    <source>
        <dbReference type="ARBA" id="ARBA00022475"/>
    </source>
</evidence>
<feature type="modified residue" description="4-aspartylphosphate" evidence="13">
    <location>
        <position position="1361"/>
    </location>
</feature>
<dbReference type="PANTHER" id="PTHR45339">
    <property type="entry name" value="HYBRID SIGNAL TRANSDUCTION HISTIDINE KINASE J"/>
    <property type="match status" value="1"/>
</dbReference>
<dbReference type="InterPro" id="IPR000014">
    <property type="entry name" value="PAS"/>
</dbReference>
<keyword evidence="9" id="KW-1133">Transmembrane helix</keyword>
<proteinExistence type="predicted"/>
<dbReference type="Pfam" id="PF00989">
    <property type="entry name" value="PAS"/>
    <property type="match status" value="1"/>
</dbReference>
<evidence type="ECO:0000256" key="7">
    <source>
        <dbReference type="ARBA" id="ARBA00022741"/>
    </source>
</evidence>
<evidence type="ECO:0000256" key="12">
    <source>
        <dbReference type="PROSITE-ProRule" id="PRU00110"/>
    </source>
</evidence>
<organism evidence="19 20">
    <name type="scientific">Shewanella cutis</name>
    <dbReference type="NCBI Taxonomy" id="2766780"/>
    <lineage>
        <taxon>Bacteria</taxon>
        <taxon>Pseudomonadati</taxon>
        <taxon>Pseudomonadota</taxon>
        <taxon>Gammaproteobacteria</taxon>
        <taxon>Alteromonadales</taxon>
        <taxon>Shewanellaceae</taxon>
        <taxon>Shewanella</taxon>
    </lineage>
</organism>
<dbReference type="CDD" id="cd16922">
    <property type="entry name" value="HATPase_EvgS-ArcB-TorS-like"/>
    <property type="match status" value="1"/>
</dbReference>
<dbReference type="Proteomes" id="UP000829384">
    <property type="component" value="Unassembled WGS sequence"/>
</dbReference>
<feature type="domain" description="PAS" evidence="17">
    <location>
        <begin position="676"/>
        <end position="749"/>
    </location>
</feature>
<dbReference type="InterPro" id="IPR036641">
    <property type="entry name" value="HPT_dom_sf"/>
</dbReference>
<accession>A0ABS9QYM5</accession>
<dbReference type="SMART" id="SM00448">
    <property type="entry name" value="REC"/>
    <property type="match status" value="1"/>
</dbReference>
<dbReference type="SUPFAM" id="SSF47384">
    <property type="entry name" value="Homodimeric domain of signal transducing histidine kinase"/>
    <property type="match status" value="1"/>
</dbReference>
<dbReference type="SMART" id="SM00387">
    <property type="entry name" value="HATPase_c"/>
    <property type="match status" value="1"/>
</dbReference>
<gene>
    <name evidence="19" type="ORF">H9J30_16175</name>
</gene>
<dbReference type="SUPFAM" id="SSF55874">
    <property type="entry name" value="ATPase domain of HSP90 chaperone/DNA topoisomerase II/histidine kinase"/>
    <property type="match status" value="1"/>
</dbReference>
<dbReference type="Gene3D" id="3.30.565.10">
    <property type="entry name" value="Histidine kinase-like ATPase, C-terminal domain"/>
    <property type="match status" value="1"/>
</dbReference>
<evidence type="ECO:0000256" key="1">
    <source>
        <dbReference type="ARBA" id="ARBA00000085"/>
    </source>
</evidence>
<evidence type="ECO:0000256" key="6">
    <source>
        <dbReference type="ARBA" id="ARBA00022692"/>
    </source>
</evidence>
<dbReference type="Pfam" id="PF00072">
    <property type="entry name" value="Response_reg"/>
    <property type="match status" value="1"/>
</dbReference>
<keyword evidence="20" id="KW-1185">Reference proteome</keyword>
<dbReference type="Gene3D" id="1.20.120.160">
    <property type="entry name" value="HPT domain"/>
    <property type="match status" value="1"/>
</dbReference>
<dbReference type="InterPro" id="IPR008207">
    <property type="entry name" value="Sig_transdc_His_kin_Hpt_dom"/>
</dbReference>
<dbReference type="InterPro" id="IPR036890">
    <property type="entry name" value="HATPase_C_sf"/>
</dbReference>
<dbReference type="CDD" id="cd00130">
    <property type="entry name" value="PAS"/>
    <property type="match status" value="1"/>
</dbReference>
<dbReference type="SUPFAM" id="SSF55785">
    <property type="entry name" value="PYP-like sensor domain (PAS domain)"/>
    <property type="match status" value="2"/>
</dbReference>
<keyword evidence="11" id="KW-0472">Membrane</keyword>
<dbReference type="InterPro" id="IPR013767">
    <property type="entry name" value="PAS_fold"/>
</dbReference>